<dbReference type="RefSeq" id="WP_111295474.1">
    <property type="nucleotide sequence ID" value="NZ_QKZV01000005.1"/>
</dbReference>
<name>A0A2W7RNH1_9BACT</name>
<evidence type="ECO:0000313" key="3">
    <source>
        <dbReference type="EMBL" id="PZX62333.1"/>
    </source>
</evidence>
<feature type="transmembrane region" description="Helical" evidence="1">
    <location>
        <begin position="163"/>
        <end position="180"/>
    </location>
</feature>
<evidence type="ECO:0000256" key="1">
    <source>
        <dbReference type="SAM" id="Phobius"/>
    </source>
</evidence>
<feature type="transmembrane region" description="Helical" evidence="1">
    <location>
        <begin position="67"/>
        <end position="91"/>
    </location>
</feature>
<dbReference type="GO" id="GO:0080120">
    <property type="term" value="P:CAAX-box protein maturation"/>
    <property type="evidence" value="ECO:0007669"/>
    <property type="project" value="UniProtKB-ARBA"/>
</dbReference>
<organism evidence="3 4">
    <name type="scientific">Hydrotalea sandarakina</name>
    <dbReference type="NCBI Taxonomy" id="1004304"/>
    <lineage>
        <taxon>Bacteria</taxon>
        <taxon>Pseudomonadati</taxon>
        <taxon>Bacteroidota</taxon>
        <taxon>Chitinophagia</taxon>
        <taxon>Chitinophagales</taxon>
        <taxon>Chitinophagaceae</taxon>
        <taxon>Hydrotalea</taxon>
    </lineage>
</organism>
<sequence length="252" mass="29318">MTLKSFFSFAAGFVVLFFLYHFPEFFNSFWISAVFKTLVLVGAYIIARMQGWKGWEGYGLGKIKHRWLFLVIGLCIGILFFSLSWLASILFQFETITKMQVWQQWMMQLPQIMLITFIPSLAEDILTRGYWYVHFSFLKSWHWVLLSAIVFVLNHIWRLNDGWAVLSYLFLLGIALAITIRLSHSLWPALGIHWGANLAYQTIASFITTENRVEHAGSTWLLAAAWALLVVVLLLMMQKKAFRKSFHETFVS</sequence>
<dbReference type="Pfam" id="PF02517">
    <property type="entry name" value="Rce1-like"/>
    <property type="match status" value="1"/>
</dbReference>
<feature type="transmembrane region" description="Helical" evidence="1">
    <location>
        <begin position="140"/>
        <end position="157"/>
    </location>
</feature>
<dbReference type="GO" id="GO:0004175">
    <property type="term" value="F:endopeptidase activity"/>
    <property type="evidence" value="ECO:0007669"/>
    <property type="project" value="UniProtKB-ARBA"/>
</dbReference>
<proteinExistence type="predicted"/>
<dbReference type="Proteomes" id="UP000249720">
    <property type="component" value="Unassembled WGS sequence"/>
</dbReference>
<comment type="caution">
    <text evidence="3">The sequence shown here is derived from an EMBL/GenBank/DDBJ whole genome shotgun (WGS) entry which is preliminary data.</text>
</comment>
<evidence type="ECO:0000259" key="2">
    <source>
        <dbReference type="Pfam" id="PF02517"/>
    </source>
</evidence>
<evidence type="ECO:0000313" key="4">
    <source>
        <dbReference type="Proteomes" id="UP000249720"/>
    </source>
</evidence>
<dbReference type="EMBL" id="QKZV01000005">
    <property type="protein sequence ID" value="PZX62333.1"/>
    <property type="molecule type" value="Genomic_DNA"/>
</dbReference>
<feature type="domain" description="CAAX prenyl protease 2/Lysostaphin resistance protein A-like" evidence="2">
    <location>
        <begin position="108"/>
        <end position="198"/>
    </location>
</feature>
<dbReference type="OrthoDB" id="7564474at2"/>
<feature type="transmembrane region" description="Helical" evidence="1">
    <location>
        <begin position="29"/>
        <end position="47"/>
    </location>
</feature>
<accession>A0A2W7RNH1</accession>
<dbReference type="InterPro" id="IPR003675">
    <property type="entry name" value="Rce1/LyrA-like_dom"/>
</dbReference>
<dbReference type="AlphaFoldDB" id="A0A2W7RNH1"/>
<keyword evidence="1" id="KW-0472">Membrane</keyword>
<keyword evidence="1" id="KW-0812">Transmembrane</keyword>
<feature type="transmembrane region" description="Helical" evidence="1">
    <location>
        <begin position="219"/>
        <end position="237"/>
    </location>
</feature>
<gene>
    <name evidence="3" type="ORF">LX80_01815</name>
</gene>
<protein>
    <recommendedName>
        <fullName evidence="2">CAAX prenyl protease 2/Lysostaphin resistance protein A-like domain-containing protein</fullName>
    </recommendedName>
</protein>
<reference evidence="3 4" key="1">
    <citation type="submission" date="2018-06" db="EMBL/GenBank/DDBJ databases">
        <title>Genomic Encyclopedia of Archaeal and Bacterial Type Strains, Phase II (KMG-II): from individual species to whole genera.</title>
        <authorList>
            <person name="Goeker M."/>
        </authorList>
    </citation>
    <scope>NUCLEOTIDE SEQUENCE [LARGE SCALE GENOMIC DNA]</scope>
    <source>
        <strain evidence="3 4">DSM 23241</strain>
    </source>
</reference>
<keyword evidence="4" id="KW-1185">Reference proteome</keyword>
<keyword evidence="1" id="KW-1133">Transmembrane helix</keyword>
<feature type="transmembrane region" description="Helical" evidence="1">
    <location>
        <begin position="7"/>
        <end position="23"/>
    </location>
</feature>